<keyword evidence="2" id="KW-0812">Transmembrane</keyword>
<proteinExistence type="predicted"/>
<dbReference type="RefSeq" id="WP_095370147.1">
    <property type="nucleotide sequence ID" value="NZ_CP022983.1"/>
</dbReference>
<keyword evidence="2" id="KW-1133">Transmembrane helix</keyword>
<feature type="transmembrane region" description="Helical" evidence="2">
    <location>
        <begin position="570"/>
        <end position="590"/>
    </location>
</feature>
<gene>
    <name evidence="3" type="ORF">CKF48_04080</name>
</gene>
<accession>A0A248TEM2</accession>
<dbReference type="EMBL" id="CP022983">
    <property type="protein sequence ID" value="ASV66572.1"/>
    <property type="molecule type" value="Genomic_DNA"/>
</dbReference>
<dbReference type="PANTHER" id="PTHR40050:SF1">
    <property type="entry name" value="INNER SPORE COAT PROTEIN H"/>
    <property type="match status" value="1"/>
</dbReference>
<dbReference type="Pfam" id="PF08757">
    <property type="entry name" value="CotH"/>
    <property type="match status" value="2"/>
</dbReference>
<feature type="region of interest" description="Disordered" evidence="1">
    <location>
        <begin position="489"/>
        <end position="562"/>
    </location>
</feature>
<reference evidence="3 4" key="1">
    <citation type="submission" date="2017-08" db="EMBL/GenBank/DDBJ databases">
        <title>Complete Genome Sequence of Bacillus kochii Oregon-R-modENCODE STRAIN BDGP4, isolated from Drosophila melanogaster gut.</title>
        <authorList>
            <person name="Wan K.H."/>
            <person name="Yu C."/>
            <person name="Park S."/>
            <person name="Hammonds A.S."/>
            <person name="Booth B.W."/>
            <person name="Celniker S.E."/>
        </authorList>
    </citation>
    <scope>NUCLEOTIDE SEQUENCE [LARGE SCALE GENOMIC DNA]</scope>
    <source>
        <strain evidence="3 4">BDGP4</strain>
    </source>
</reference>
<evidence type="ECO:0000313" key="4">
    <source>
        <dbReference type="Proteomes" id="UP000215137"/>
    </source>
</evidence>
<evidence type="ECO:0000256" key="2">
    <source>
        <dbReference type="SAM" id="Phobius"/>
    </source>
</evidence>
<keyword evidence="4" id="KW-1185">Reference proteome</keyword>
<evidence type="ECO:0000256" key="1">
    <source>
        <dbReference type="SAM" id="MobiDB-lite"/>
    </source>
</evidence>
<organism evidence="3 4">
    <name type="scientific">Cytobacillus kochii</name>
    <dbReference type="NCBI Taxonomy" id="859143"/>
    <lineage>
        <taxon>Bacteria</taxon>
        <taxon>Bacillati</taxon>
        <taxon>Bacillota</taxon>
        <taxon>Bacilli</taxon>
        <taxon>Bacillales</taxon>
        <taxon>Bacillaceae</taxon>
        <taxon>Cytobacillus</taxon>
    </lineage>
</organism>
<dbReference type="AlphaFoldDB" id="A0A248TEM2"/>
<feature type="transmembrane region" description="Helical" evidence="2">
    <location>
        <begin position="7"/>
        <end position="29"/>
    </location>
</feature>
<feature type="compositionally biased region" description="Low complexity" evidence="1">
    <location>
        <begin position="320"/>
        <end position="332"/>
    </location>
</feature>
<dbReference type="PANTHER" id="PTHR40050">
    <property type="entry name" value="INNER SPORE COAT PROTEIN H"/>
    <property type="match status" value="1"/>
</dbReference>
<dbReference type="Proteomes" id="UP000215137">
    <property type="component" value="Chromosome"/>
</dbReference>
<dbReference type="InterPro" id="IPR014867">
    <property type="entry name" value="Spore_coat_CotH_CotH2/3/7"/>
</dbReference>
<sequence>MIKRKYVVLVFLMLAVLFVGILFFLPHLLPKGEVVDHSYVSKVFNKNKVTQVELTLAEDDWEDILENPTEEEYKMANVTINGTKLNQVAVRTKGNSSLSSVARMEDSDRYSFKIDFDYYTDQTLYGLKKLNLNNQFSDATQMREYLSYQLMENMGLPTPAYSYMYVTINGQEWGLYLGVEQVDEVMLGRYFENPYGSLYKPDGTNSDLKWVSDDIDDYSGLNLKSEEQDEQALIDMLDSINNGGNLEKTLDVDQVLRYFAVNTAVVSMDSYQGQMKHNYYLYENDGKFSIIPWDYNMAFGGFGVGMGGGGRMNGDSSIAEENQNKNQNQEQQGLAPGEGGQGEDEQGQVHQAEMGNFDGGMGNSNLMSEDTINFSISEPVAGTSLDERPLLNALLANDEFKKQYEAYLEKIAEEYMTKESYQNTTTQISTLILPYVEQDPTKFYTTEEFLQAVQGDESLPAFAEARSESILAQLSGELEVESQASEVNNMFPSRAGGDDQEGQERGEVFQPPNGNEGNIDGEMPERPQGNGDFPQEGDFETPEGFEGMPGGEGRGQEEQPSTVKFKTSAIILYVGLITALLGTTFFIFLFKRRGR</sequence>
<dbReference type="KEGG" id="bko:CKF48_04080"/>
<name>A0A248TEM2_9BACI</name>
<feature type="region of interest" description="Disordered" evidence="1">
    <location>
        <begin position="312"/>
        <end position="347"/>
    </location>
</feature>
<dbReference type="OrthoDB" id="3235126at2"/>
<evidence type="ECO:0008006" key="5">
    <source>
        <dbReference type="Google" id="ProtNLM"/>
    </source>
</evidence>
<keyword evidence="2" id="KW-0472">Membrane</keyword>
<protein>
    <recommendedName>
        <fullName evidence="5">Spore coat protein CotH</fullName>
    </recommendedName>
</protein>
<evidence type="ECO:0000313" key="3">
    <source>
        <dbReference type="EMBL" id="ASV66572.1"/>
    </source>
</evidence>